<dbReference type="SUPFAM" id="SSF111347">
    <property type="entry name" value="Rap/Ran-GAP"/>
    <property type="match status" value="1"/>
</dbReference>
<dbReference type="InterPro" id="IPR035974">
    <property type="entry name" value="Rap/Ran-GAP_sf"/>
</dbReference>
<feature type="region of interest" description="Disordered" evidence="3">
    <location>
        <begin position="914"/>
        <end position="944"/>
    </location>
</feature>
<organism evidence="5 6">
    <name type="scientific">Nicrophorus vespilloides</name>
    <name type="common">Boreal carrion beetle</name>
    <dbReference type="NCBI Taxonomy" id="110193"/>
    <lineage>
        <taxon>Eukaryota</taxon>
        <taxon>Metazoa</taxon>
        <taxon>Ecdysozoa</taxon>
        <taxon>Arthropoda</taxon>
        <taxon>Hexapoda</taxon>
        <taxon>Insecta</taxon>
        <taxon>Pterygota</taxon>
        <taxon>Neoptera</taxon>
        <taxon>Endopterygota</taxon>
        <taxon>Coleoptera</taxon>
        <taxon>Polyphaga</taxon>
        <taxon>Staphyliniformia</taxon>
        <taxon>Silphidae</taxon>
        <taxon>Nicrophorinae</taxon>
        <taxon>Nicrophorus</taxon>
    </lineage>
</organism>
<feature type="compositionally biased region" description="Low complexity" evidence="3">
    <location>
        <begin position="1079"/>
        <end position="1090"/>
    </location>
</feature>
<dbReference type="InterPro" id="IPR016024">
    <property type="entry name" value="ARM-type_fold"/>
</dbReference>
<dbReference type="Pfam" id="PF11864">
    <property type="entry name" value="DUF3384"/>
    <property type="match status" value="1"/>
</dbReference>
<feature type="domain" description="Rap-GAP" evidence="4">
    <location>
        <begin position="1534"/>
        <end position="1760"/>
    </location>
</feature>
<feature type="compositionally biased region" description="Polar residues" evidence="3">
    <location>
        <begin position="1365"/>
        <end position="1380"/>
    </location>
</feature>
<feature type="compositionally biased region" description="Polar residues" evidence="3">
    <location>
        <begin position="1390"/>
        <end position="1403"/>
    </location>
</feature>
<feature type="compositionally biased region" description="Basic and acidic residues" evidence="3">
    <location>
        <begin position="914"/>
        <end position="924"/>
    </location>
</feature>
<keyword evidence="2" id="KW-0175">Coiled coil</keyword>
<feature type="region of interest" description="Disordered" evidence="3">
    <location>
        <begin position="1353"/>
        <end position="1469"/>
    </location>
</feature>
<dbReference type="GeneID" id="108558123"/>
<evidence type="ECO:0000256" key="1">
    <source>
        <dbReference type="ARBA" id="ARBA00022468"/>
    </source>
</evidence>
<dbReference type="InterPro" id="IPR000331">
    <property type="entry name" value="Rap/Ran_GAP_dom"/>
</dbReference>
<feature type="region of interest" description="Disordered" evidence="3">
    <location>
        <begin position="1056"/>
        <end position="1095"/>
    </location>
</feature>
<dbReference type="Gene3D" id="3.40.50.11210">
    <property type="entry name" value="Rap/Ran-GAP"/>
    <property type="match status" value="1"/>
</dbReference>
<feature type="compositionally biased region" description="Basic and acidic residues" evidence="3">
    <location>
        <begin position="1427"/>
        <end position="1437"/>
    </location>
</feature>
<dbReference type="RefSeq" id="XP_017770423.1">
    <property type="nucleotide sequence ID" value="XM_017914934.1"/>
</dbReference>
<evidence type="ECO:0000256" key="3">
    <source>
        <dbReference type="SAM" id="MobiDB-lite"/>
    </source>
</evidence>
<gene>
    <name evidence="6" type="primary">LOC108558123</name>
</gene>
<feature type="region of interest" description="Disordered" evidence="3">
    <location>
        <begin position="1184"/>
        <end position="1307"/>
    </location>
</feature>
<feature type="compositionally biased region" description="Basic and acidic residues" evidence="3">
    <location>
        <begin position="1280"/>
        <end position="1296"/>
    </location>
</feature>
<dbReference type="InterPro" id="IPR018515">
    <property type="entry name" value="Tuberin-type_domain"/>
</dbReference>
<dbReference type="InterPro" id="IPR003913">
    <property type="entry name" value="Tuberin"/>
</dbReference>
<accession>A0ABM1M773</accession>
<dbReference type="InterPro" id="IPR027107">
    <property type="entry name" value="Tuberin/Ral-act_asu"/>
</dbReference>
<reference evidence="6" key="1">
    <citation type="submission" date="2025-08" db="UniProtKB">
        <authorList>
            <consortium name="RefSeq"/>
        </authorList>
    </citation>
    <scope>IDENTIFICATION</scope>
    <source>
        <tissue evidence="6">Whole Larva</tissue>
    </source>
</reference>
<dbReference type="Pfam" id="PF02145">
    <property type="entry name" value="Rap_GAP"/>
    <property type="match status" value="1"/>
</dbReference>
<feature type="region of interest" description="Disordered" evidence="3">
    <location>
        <begin position="1760"/>
        <end position="1785"/>
    </location>
</feature>
<dbReference type="Pfam" id="PF03542">
    <property type="entry name" value="Tuberin"/>
    <property type="match status" value="1"/>
</dbReference>
<dbReference type="PROSITE" id="PS50085">
    <property type="entry name" value="RAPGAP"/>
    <property type="match status" value="1"/>
</dbReference>
<keyword evidence="1" id="KW-0343">GTPase activation</keyword>
<evidence type="ECO:0000259" key="4">
    <source>
        <dbReference type="PROSITE" id="PS50085"/>
    </source>
</evidence>
<proteinExistence type="predicted"/>
<dbReference type="PANTHER" id="PTHR10063:SF0">
    <property type="entry name" value="TUBERIN"/>
    <property type="match status" value="1"/>
</dbReference>
<feature type="compositionally biased region" description="Polar residues" evidence="3">
    <location>
        <begin position="1208"/>
        <end position="1231"/>
    </location>
</feature>
<feature type="compositionally biased region" description="Basic and acidic residues" evidence="3">
    <location>
        <begin position="1769"/>
        <end position="1785"/>
    </location>
</feature>
<keyword evidence="5" id="KW-1185">Reference proteome</keyword>
<dbReference type="Proteomes" id="UP000695000">
    <property type="component" value="Unplaced"/>
</dbReference>
<dbReference type="InterPro" id="IPR024584">
    <property type="entry name" value="Tuberin_N"/>
</dbReference>
<name>A0ABM1M773_NICVS</name>
<dbReference type="PANTHER" id="PTHR10063">
    <property type="entry name" value="TUBERIN"/>
    <property type="match status" value="1"/>
</dbReference>
<protein>
    <submittedName>
        <fullName evidence="6">Tuberin</fullName>
    </submittedName>
</protein>
<evidence type="ECO:0000256" key="2">
    <source>
        <dbReference type="SAM" id="Coils"/>
    </source>
</evidence>
<sequence>MASKEKLYGQLKNLFRMNKGNYSGTIRSGDDYVLSEEIQRDLSKDSPLQVRTKAIKELNQQLTSYRFSETCIPKVWGYIEELLKDPTDLSHLGFQCLQSLIYGQGRKLHMLRAQIFKVISEYKHDVGIRFDLLITLTENGKDIEHFEEKMAPFLLEWFPDVIKAGKTNEFLLLLTNLIKFHSARISEDVIVGFVNHICLLCSNSIDYKQIILPCIDIFDSIVAYYRNLPSDSLSNFVGVLCRMVTIESYCQICWKIMKNLLGTHMGHSAIFTMCRILQEHLFKDDPSLLRGALIFIYMGLWDQPLPNLRCPPTSILPSILQVVDSNYPIVIYEVLISMEKLVFKYSMELQDSSWDLIIKILSVIVKRMQDMKTSSKNDNEELEERLHKLLNSIENLIKCSSFNGNINQFYNLIQDCSAIRPDTSVIGLISYLAQEITPNKPMWIIKLNTLMNNYYKYENERRTTIRLKVLEVVSYIVQLNKMLYEEELIDRIILPHLNNLQMVKDEKIRSAGAGILIDLCLTCESKRCFELLDVLEKLLNRPYSIYTNHAASQADTVDVERVVAGLVKILAVKIHKLPSLHAVTVYNILVGHLEMHYSRPKIFECCKNVRIAIFNCFMNMRADHLYRIGYPDTNGFVKYSSYICVTYRSSDKGSFGSPPPPPSPSPQQPQLQCVVTNVSVRGGFKALIQCLKQEQDWEVLTAVLKQIPKVLQNKTFVLTKHGNTDIGLLVKNIILIINNYKSTPESQNTKSRSDFYYLVLTILHGLVNYHSNLDAHHQSSIIYQFCALKLGPGPCIFALTTCILEMQDCMVKVANKVLLTLSQSSATVHIAVPVLEFLSTLSILPNVYANFAPEQYMTIFATLLAYTNPFKYNHYIVSLAHRIIAVWFLKCPLPYRKEFARYICNSLQNNELVKQNEDSSDRKRSSSLTEQRSSHRERASTVVGRMDSKTNLEFRPVLLDKTLVPFYTELTDTCIELLSRYTFLPCSALPRRLPVAEFLLSGGQSMSWLLGNRIITVTTSGCSQKVLKNGLCDKCLAICKVEEQKSPEKMAGILKTTLQSRSGSHDKDESNSTRVTRQNSGSNNNTTASSPIEESKRFNDRLEQLPGKLQQLATDGCSSKLDKHRCVCWCQGWAEIHIRRPTGDTSWIMRIQNQTSHQTNIYEFPLNEISGLLKPSLRGIAESEHACNRQISSEDDSSSHRQSSTEDGPSTSTTMPISIPGSPNKQSPSRQSSRDSMEADADVETIFYDEGGRSRNPVRRSNSSPEMSTNWKNPFLMQKAVDREDGRSQDPDECIKKPCGSSGVKNNFPKDMRVSCEAIPEEIAGMGTTPPSNDTMTTVPAPTTHPGLLSSLSYPGITEGGGPNATKSYQSGPSGTQNSGKLKACRSESIDGTVSDNRPSNLQILLPLSSKPPQGPTQTSPRLSRHNLKEREAHEIQKSSSLILEGTQIQKKDKKSNEANLNDYQRRDRGYTISVMQSPGHKANRPSIGMKNRENARSGINPSFVFLQLYHSAHFGSTNEKPLLIDSGVVQRSLKVLDCIPPYEMHKIGVIYIGVGQNGKEVDILKNKYGSVRYVQFLKNLGTLIKIQDVDPQLFFLGGLEQNGSDGKYAYIWQDGVIRVMFHVATIMPNKDSDVNCTNKKKHIGNDNVTIVYNDSGEDYNINTIKGQFNFANVIIQPLDQNTNRVTVKVKEELSNLIGNTETRIVSDQNVAILSRQLALNTNLASLVFINKSKQVPYASVWVERLRQIKNIRKKIIDSKNESANQTDQEFKSRNGRTEDFTDYT</sequence>
<dbReference type="PRINTS" id="PR01431">
    <property type="entry name" value="TUBERIN"/>
</dbReference>
<evidence type="ECO:0000313" key="6">
    <source>
        <dbReference type="RefSeq" id="XP_017770423.1"/>
    </source>
</evidence>
<feature type="coiled-coil region" evidence="2">
    <location>
        <begin position="365"/>
        <end position="399"/>
    </location>
</feature>
<evidence type="ECO:0000313" key="5">
    <source>
        <dbReference type="Proteomes" id="UP000695000"/>
    </source>
</evidence>
<dbReference type="SUPFAM" id="SSF48371">
    <property type="entry name" value="ARM repeat"/>
    <property type="match status" value="2"/>
</dbReference>